<keyword evidence="3 6" id="KW-0805">Transcription regulation</keyword>
<organism evidence="8 9">
    <name type="scientific">Solanum pinnatisectum</name>
    <name type="common">tansyleaf nightshade</name>
    <dbReference type="NCBI Taxonomy" id="50273"/>
    <lineage>
        <taxon>Eukaryota</taxon>
        <taxon>Viridiplantae</taxon>
        <taxon>Streptophyta</taxon>
        <taxon>Embryophyta</taxon>
        <taxon>Tracheophyta</taxon>
        <taxon>Spermatophyta</taxon>
        <taxon>Magnoliopsida</taxon>
        <taxon>eudicotyledons</taxon>
        <taxon>Gunneridae</taxon>
        <taxon>Pentapetalae</taxon>
        <taxon>asterids</taxon>
        <taxon>lamiids</taxon>
        <taxon>Solanales</taxon>
        <taxon>Solanaceae</taxon>
        <taxon>Solanoideae</taxon>
        <taxon>Solaneae</taxon>
        <taxon>Solanum</taxon>
    </lineage>
</organism>
<comment type="function">
    <text evidence="6">Transcriptional repressor that regulates multiple aspects of plant growth and development.</text>
</comment>
<dbReference type="EMBL" id="JAWPEI010000006">
    <property type="protein sequence ID" value="KAK4724070.1"/>
    <property type="molecule type" value="Genomic_DNA"/>
</dbReference>
<dbReference type="GO" id="GO:0005634">
    <property type="term" value="C:nucleus"/>
    <property type="evidence" value="ECO:0007669"/>
    <property type="project" value="UniProtKB-SubCell"/>
</dbReference>
<evidence type="ECO:0000256" key="4">
    <source>
        <dbReference type="ARBA" id="ARBA00023163"/>
    </source>
</evidence>
<dbReference type="PANTHER" id="PTHR33057">
    <property type="entry name" value="TRANSCRIPTION REPRESSOR OFP7-RELATED"/>
    <property type="match status" value="1"/>
</dbReference>
<comment type="subcellular location">
    <subcellularLocation>
        <location evidence="1 6">Nucleus</location>
    </subcellularLocation>
</comment>
<evidence type="ECO:0000313" key="8">
    <source>
        <dbReference type="EMBL" id="KAK4724070.1"/>
    </source>
</evidence>
<dbReference type="Pfam" id="PF04844">
    <property type="entry name" value="Ovate"/>
    <property type="match status" value="1"/>
</dbReference>
<sequence>MKLSSSFKSQKKKSLFSHLLCRLLHCGNPRTLSFRVENNDNIFNSKKFEAGEKASSILDVSSSKLSKSNKNTSKKGVKSLPFNDSCVIMPMDSRDPHDTSSNSLEYLPSIDSYVITQMDLNMDAYGKKISSILEGSKSNGSNNSNMLKYYLPFNNSCVISQSNSGDPYGNIKKSMERMVEANQGIKSWEESLEEICAWYLEINEKNIHKHIIGAFYDLWMIYSGTSTKNTPFGFSSSEPPSPYFMSLIEDKVD</sequence>
<accession>A0AAV9LHT3</accession>
<comment type="caution">
    <text evidence="8">The sequence shown here is derived from an EMBL/GenBank/DDBJ whole genome shotgun (WGS) entry which is preliminary data.</text>
</comment>
<keyword evidence="4 6" id="KW-0804">Transcription</keyword>
<dbReference type="PROSITE" id="PS51754">
    <property type="entry name" value="OVATE"/>
    <property type="match status" value="1"/>
</dbReference>
<keyword evidence="5 6" id="KW-0539">Nucleus</keyword>
<evidence type="ECO:0000256" key="2">
    <source>
        <dbReference type="ARBA" id="ARBA00022491"/>
    </source>
</evidence>
<feature type="domain" description="OVATE" evidence="7">
    <location>
        <begin position="159"/>
        <end position="221"/>
    </location>
</feature>
<evidence type="ECO:0000256" key="1">
    <source>
        <dbReference type="ARBA" id="ARBA00004123"/>
    </source>
</evidence>
<reference evidence="8 9" key="1">
    <citation type="submission" date="2023-10" db="EMBL/GenBank/DDBJ databases">
        <title>Genome-Wide Identification Analysis in wild type Solanum Pinnatisectum Reveals Some Genes Defensing Phytophthora Infestans.</title>
        <authorList>
            <person name="Sun C."/>
        </authorList>
    </citation>
    <scope>NUCLEOTIDE SEQUENCE [LARGE SCALE GENOMIC DNA]</scope>
    <source>
        <strain evidence="8">LQN</strain>
        <tissue evidence="8">Leaf</tissue>
    </source>
</reference>
<evidence type="ECO:0000256" key="3">
    <source>
        <dbReference type="ARBA" id="ARBA00023015"/>
    </source>
</evidence>
<dbReference type="InterPro" id="IPR006458">
    <property type="entry name" value="Ovate_C"/>
</dbReference>
<dbReference type="NCBIfam" id="TIGR01568">
    <property type="entry name" value="A_thal_3678"/>
    <property type="match status" value="1"/>
</dbReference>
<evidence type="ECO:0000259" key="7">
    <source>
        <dbReference type="PROSITE" id="PS51754"/>
    </source>
</evidence>
<dbReference type="AlphaFoldDB" id="A0AAV9LHT3"/>
<evidence type="ECO:0000256" key="6">
    <source>
        <dbReference type="RuleBase" id="RU367028"/>
    </source>
</evidence>
<evidence type="ECO:0000256" key="5">
    <source>
        <dbReference type="ARBA" id="ARBA00023242"/>
    </source>
</evidence>
<dbReference type="PANTHER" id="PTHR33057:SF143">
    <property type="entry name" value="TRANSCRIPTION REPRESSOR"/>
    <property type="match status" value="1"/>
</dbReference>
<evidence type="ECO:0000313" key="9">
    <source>
        <dbReference type="Proteomes" id="UP001311915"/>
    </source>
</evidence>
<protein>
    <recommendedName>
        <fullName evidence="6">Transcription repressor</fullName>
    </recommendedName>
    <alternativeName>
        <fullName evidence="6">Ovate family protein</fullName>
    </alternativeName>
</protein>
<gene>
    <name evidence="8" type="ORF">R3W88_026849</name>
</gene>
<name>A0AAV9LHT3_9SOLN</name>
<dbReference type="GO" id="GO:0045892">
    <property type="term" value="P:negative regulation of DNA-templated transcription"/>
    <property type="evidence" value="ECO:0007669"/>
    <property type="project" value="UniProtKB-UniRule"/>
</dbReference>
<keyword evidence="9" id="KW-1185">Reference proteome</keyword>
<keyword evidence="2 6" id="KW-0678">Repressor</keyword>
<proteinExistence type="predicted"/>
<dbReference type="Proteomes" id="UP001311915">
    <property type="component" value="Unassembled WGS sequence"/>
</dbReference>
<dbReference type="InterPro" id="IPR038933">
    <property type="entry name" value="Ovate"/>
</dbReference>